<dbReference type="AlphaFoldDB" id="A0A160N256"/>
<dbReference type="PANTHER" id="PTHR43488:SF2">
    <property type="entry name" value="GLUTAMATE-PYRUVATE AMINOTRANSFERASE ALAA"/>
    <property type="match status" value="1"/>
</dbReference>
<dbReference type="InterPro" id="IPR015421">
    <property type="entry name" value="PyrdxlP-dep_Trfase_major"/>
</dbReference>
<dbReference type="Proteomes" id="UP000077255">
    <property type="component" value="Chromosome"/>
</dbReference>
<dbReference type="GO" id="GO:0030170">
    <property type="term" value="F:pyridoxal phosphate binding"/>
    <property type="evidence" value="ECO:0007669"/>
    <property type="project" value="InterPro"/>
</dbReference>
<comment type="similarity">
    <text evidence="2">Belongs to the class-I pyridoxal-phosphate-dependent aminotransferase family.</text>
</comment>
<evidence type="ECO:0000256" key="4">
    <source>
        <dbReference type="ARBA" id="ARBA00022679"/>
    </source>
</evidence>
<evidence type="ECO:0000313" key="9">
    <source>
        <dbReference type="Proteomes" id="UP000077255"/>
    </source>
</evidence>
<dbReference type="CDD" id="cd00609">
    <property type="entry name" value="AAT_like"/>
    <property type="match status" value="1"/>
</dbReference>
<keyword evidence="4 8" id="KW-0808">Transferase</keyword>
<dbReference type="Gene3D" id="3.40.640.10">
    <property type="entry name" value="Type I PLP-dependent aspartate aminotransferase-like (Major domain)"/>
    <property type="match status" value="1"/>
</dbReference>
<dbReference type="PATRIC" id="fig|445710.3.peg.2497"/>
<dbReference type="InterPro" id="IPR004839">
    <property type="entry name" value="Aminotransferase_I/II_large"/>
</dbReference>
<evidence type="ECO:0000256" key="3">
    <source>
        <dbReference type="ARBA" id="ARBA00022576"/>
    </source>
</evidence>
<dbReference type="SUPFAM" id="SSF53383">
    <property type="entry name" value="PLP-dependent transferases"/>
    <property type="match status" value="1"/>
</dbReference>
<protein>
    <recommendedName>
        <fullName evidence="6">alanine transaminase</fullName>
        <ecNumber evidence="6">2.6.1.2</ecNumber>
    </recommendedName>
</protein>
<dbReference type="KEGG" id="dtx:ATSB10_25020"/>
<dbReference type="Gene3D" id="3.90.1150.10">
    <property type="entry name" value="Aspartate Aminotransferase, domain 1"/>
    <property type="match status" value="1"/>
</dbReference>
<evidence type="ECO:0000259" key="7">
    <source>
        <dbReference type="Pfam" id="PF00155"/>
    </source>
</evidence>
<dbReference type="InterPro" id="IPR015424">
    <property type="entry name" value="PyrdxlP-dep_Trfase"/>
</dbReference>
<dbReference type="GO" id="GO:0004021">
    <property type="term" value="F:L-alanine:2-oxoglutarate aminotransferase activity"/>
    <property type="evidence" value="ECO:0007669"/>
    <property type="project" value="UniProtKB-EC"/>
</dbReference>
<keyword evidence="3 8" id="KW-0032">Aminotransferase</keyword>
<dbReference type="EC" id="2.6.1.2" evidence="6"/>
<evidence type="ECO:0000256" key="6">
    <source>
        <dbReference type="ARBA" id="ARBA00026106"/>
    </source>
</evidence>
<accession>A0A160N256</accession>
<evidence type="ECO:0000256" key="5">
    <source>
        <dbReference type="ARBA" id="ARBA00022898"/>
    </source>
</evidence>
<dbReference type="EMBL" id="CP014841">
    <property type="protein sequence ID" value="AND69956.1"/>
    <property type="molecule type" value="Genomic_DNA"/>
</dbReference>
<dbReference type="RefSeq" id="WP_063673069.1">
    <property type="nucleotide sequence ID" value="NZ_CP014841.1"/>
</dbReference>
<dbReference type="Pfam" id="PF00155">
    <property type="entry name" value="Aminotran_1_2"/>
    <property type="match status" value="1"/>
</dbReference>
<evidence type="ECO:0000256" key="2">
    <source>
        <dbReference type="ARBA" id="ARBA00007441"/>
    </source>
</evidence>
<proteinExistence type="inferred from homology"/>
<dbReference type="InterPro" id="IPR015422">
    <property type="entry name" value="PyrdxlP-dep_Trfase_small"/>
</dbReference>
<organism evidence="8 9">
    <name type="scientific">Dyella thiooxydans</name>
    <dbReference type="NCBI Taxonomy" id="445710"/>
    <lineage>
        <taxon>Bacteria</taxon>
        <taxon>Pseudomonadati</taxon>
        <taxon>Pseudomonadota</taxon>
        <taxon>Gammaproteobacteria</taxon>
        <taxon>Lysobacterales</taxon>
        <taxon>Rhodanobacteraceae</taxon>
        <taxon>Dyella</taxon>
    </lineage>
</organism>
<sequence length="414" mass="44923">MAPIKPSPHLSNVRYEIRGALTRRAREMEAEGLPIIKLNIGNPARYGFQTPPHLREAIAAKLTESEAYGHEQGLEEARAAIADLQRARGARGVDMDRVFIGNGVSELIDISLRALLQPGDEVLLPSPDYPLWSAATILNGGRPRYYRCLPENGHLPDPAEIESLITPRTRALVLINPNNPTGAVYPRALLEQIVAIAARHRLLLLCDEIYDEILYDGAVFQPLAEVAGDVPCVSFGGLSKVHRACGYRVGWMSLSGDPARTAEYRDALQLLAALRLCANATAQWAVVPALQGAPTIHALTAPGGRLHEARRAVIEGVAASDYLELAAPEGALYAFPGVRADRLPVFDDGAFALRLLEQESVLVVPGASFNVPASRQFRLTLLPQPEELREVFVRIERVLAAMAAEQPARAAAFA</sequence>
<evidence type="ECO:0000313" key="8">
    <source>
        <dbReference type="EMBL" id="AND69956.1"/>
    </source>
</evidence>
<dbReference type="PANTHER" id="PTHR43488">
    <property type="entry name" value="GLUTAMATE-PYRUVATE AMINOTRANSFERASE ALAA"/>
    <property type="match status" value="1"/>
</dbReference>
<comment type="cofactor">
    <cofactor evidence="1">
        <name>pyridoxal 5'-phosphate</name>
        <dbReference type="ChEBI" id="CHEBI:597326"/>
    </cofactor>
</comment>
<keyword evidence="9" id="KW-1185">Reference proteome</keyword>
<feature type="domain" description="Aminotransferase class I/classII large" evidence="7">
    <location>
        <begin position="35"/>
        <end position="395"/>
    </location>
</feature>
<evidence type="ECO:0000256" key="1">
    <source>
        <dbReference type="ARBA" id="ARBA00001933"/>
    </source>
</evidence>
<name>A0A160N256_9GAMM</name>
<reference evidence="8 9" key="1">
    <citation type="submission" date="2016-02" db="EMBL/GenBank/DDBJ databases">
        <title>Complete genome sequencing and analysis of ATSB10, Dyella thiooxydans isolated from rhizosphere soil of sunflower (Helianthus annuus L.).</title>
        <authorList>
            <person name="Lee Y."/>
            <person name="Hwangbo K."/>
            <person name="Chung H."/>
            <person name="Yoo J."/>
            <person name="Kim K.Y."/>
            <person name="Sa T.M."/>
            <person name="Um Y."/>
            <person name="Madhaiyan M."/>
        </authorList>
    </citation>
    <scope>NUCLEOTIDE SEQUENCE [LARGE SCALE GENOMIC DNA]</scope>
    <source>
        <strain evidence="8 9">ATSB10</strain>
    </source>
</reference>
<dbReference type="OrthoDB" id="9803354at2"/>
<dbReference type="STRING" id="445710.ATSB10_25020"/>
<keyword evidence="5" id="KW-0663">Pyridoxal phosphate</keyword>
<gene>
    <name evidence="8" type="ORF">ATSB10_25020</name>
</gene>
<dbReference type="InterPro" id="IPR051926">
    <property type="entry name" value="Ala_Aminotransferase"/>
</dbReference>